<dbReference type="PROSITE" id="PS50086">
    <property type="entry name" value="TBC_RABGAP"/>
    <property type="match status" value="1"/>
</dbReference>
<accession>L0B1V2</accession>
<organism evidence="3 4">
    <name type="scientific">Theileria equi strain WA</name>
    <dbReference type="NCBI Taxonomy" id="1537102"/>
    <lineage>
        <taxon>Eukaryota</taxon>
        <taxon>Sar</taxon>
        <taxon>Alveolata</taxon>
        <taxon>Apicomplexa</taxon>
        <taxon>Aconoidasida</taxon>
        <taxon>Piroplasmida</taxon>
        <taxon>Theileriidae</taxon>
        <taxon>Theileria</taxon>
    </lineage>
</organism>
<dbReference type="PANTHER" id="PTHR22957:SF337">
    <property type="entry name" value="TBC1 DOMAIN FAMILY MEMBER 5"/>
    <property type="match status" value="1"/>
</dbReference>
<sequence length="529" mass="61935">MDTYNELSYDEECYSGITYDDFIANFPISCHNSSRSSSEQLDLFGATQRDDLSISNPLSANIHNIARKIVSLKGFLKNNRRIFWGYFLGAYNEDTLQKLTTFILDSRKKYWNLVDHYKKNNSIMAIQTLDPQIFHPLAPIETNPWAKSQLSKELMEEIWQDIERTYQERTLFQMESVRKSLQRILYVWSMEHSYISYKQGMNELLAIIYIVCYRDQIKYPLDHSSDCTIDNFEILYSSSQNDIEADAFTIFSSLMTMDLQLMYDISAIKLLKSADIQTQNRFNTLLQSNMHSSEPKNPLIARCNYIYNHLLKDNDLTLYAHLKDIDLEPHLFLIRWVRLIFSREFNVNETLNLWDAILADHYLDVMNKNTPKTSHFQLHLIDYFSVAMLIFVRENLMENDISYCLQRLFKYPPVEDISHLALKAFDIKRRYEIHSVQETNDIKPPEVDDIQNDHKGDTHDICNTSEDGTPKSVIIKILDDSTVVDSMDNESDNEDYNLGKNLKVNLKEELINVASKVHDIYEVVLGSNW</sequence>
<protein>
    <recommendedName>
        <fullName evidence="2">Rab-GAP TBC domain-containing protein</fullName>
    </recommendedName>
</protein>
<dbReference type="InterPro" id="IPR000195">
    <property type="entry name" value="Rab-GAP-TBC_dom"/>
</dbReference>
<dbReference type="EMBL" id="CP001670">
    <property type="protein sequence ID" value="AFZ81109.1"/>
    <property type="molecule type" value="Genomic_DNA"/>
</dbReference>
<reference evidence="3 4" key="1">
    <citation type="journal article" date="2012" name="BMC Genomics">
        <title>Comparative genomic analysis and phylogenetic position of Theileria equi.</title>
        <authorList>
            <person name="Kappmeyer L.S."/>
            <person name="Thiagarajan M."/>
            <person name="Herndon D.R."/>
            <person name="Ramsay J.D."/>
            <person name="Caler E."/>
            <person name="Djikeng A."/>
            <person name="Gillespie J.J."/>
            <person name="Lau A.O."/>
            <person name="Roalson E.H."/>
            <person name="Silva J.C."/>
            <person name="Silva M.G."/>
            <person name="Suarez C.E."/>
            <person name="Ueti M.W."/>
            <person name="Nene V.M."/>
            <person name="Mealey R.H."/>
            <person name="Knowles D.P."/>
            <person name="Brayton K.A."/>
        </authorList>
    </citation>
    <scope>NUCLEOTIDE SEQUENCE [LARGE SCALE GENOMIC DNA]</scope>
    <source>
        <strain evidence="3 4">WA</strain>
    </source>
</reference>
<dbReference type="InterPro" id="IPR035969">
    <property type="entry name" value="Rab-GAP_TBC_sf"/>
</dbReference>
<dbReference type="GO" id="GO:0005096">
    <property type="term" value="F:GTPase activator activity"/>
    <property type="evidence" value="ECO:0007669"/>
    <property type="project" value="UniProtKB-KW"/>
</dbReference>
<dbReference type="Gene3D" id="1.10.472.80">
    <property type="entry name" value="Ypt/Rab-GAP domain of gyp1p, domain 3"/>
    <property type="match status" value="1"/>
</dbReference>
<dbReference type="RefSeq" id="XP_004830775.1">
    <property type="nucleotide sequence ID" value="XM_004830718.1"/>
</dbReference>
<dbReference type="KEGG" id="beq:BEWA_005170"/>
<evidence type="ECO:0000313" key="3">
    <source>
        <dbReference type="EMBL" id="AFZ81109.1"/>
    </source>
</evidence>
<evidence type="ECO:0000256" key="1">
    <source>
        <dbReference type="ARBA" id="ARBA00022468"/>
    </source>
</evidence>
<dbReference type="SMART" id="SM00164">
    <property type="entry name" value="TBC"/>
    <property type="match status" value="1"/>
</dbReference>
<dbReference type="VEuPathDB" id="PiroplasmaDB:BEWA_005170"/>
<gene>
    <name evidence="3" type="ORF">BEWA_005170</name>
</gene>
<dbReference type="STRING" id="1537102.L0B1V2"/>
<dbReference type="Proteomes" id="UP000031512">
    <property type="component" value="Chromosome 3"/>
</dbReference>
<proteinExistence type="predicted"/>
<evidence type="ECO:0000259" key="2">
    <source>
        <dbReference type="PROSITE" id="PS50086"/>
    </source>
</evidence>
<keyword evidence="4" id="KW-1185">Reference proteome</keyword>
<evidence type="ECO:0000313" key="4">
    <source>
        <dbReference type="Proteomes" id="UP000031512"/>
    </source>
</evidence>
<feature type="domain" description="Rab-GAP TBC" evidence="2">
    <location>
        <begin position="74"/>
        <end position="361"/>
    </location>
</feature>
<dbReference type="PANTHER" id="PTHR22957">
    <property type="entry name" value="TBC1 DOMAIN FAMILY MEMBER GTPASE-ACTIVATING PROTEIN"/>
    <property type="match status" value="1"/>
</dbReference>
<dbReference type="OrthoDB" id="27140at2759"/>
<keyword evidence="1" id="KW-0343">GTPase activation</keyword>
<dbReference type="eggNOG" id="KOG1091">
    <property type="taxonomic scope" value="Eukaryota"/>
</dbReference>
<dbReference type="GeneID" id="15805616"/>
<name>L0B1V2_THEEQ</name>
<dbReference type="AlphaFoldDB" id="L0B1V2"/>
<dbReference type="Gene3D" id="1.10.8.270">
    <property type="entry name" value="putative rabgap domain of human tbc1 domain family member 14 like domains"/>
    <property type="match status" value="1"/>
</dbReference>
<dbReference type="SUPFAM" id="SSF47923">
    <property type="entry name" value="Ypt/Rab-GAP domain of gyp1p"/>
    <property type="match status" value="2"/>
</dbReference>
<dbReference type="Pfam" id="PF00566">
    <property type="entry name" value="RabGAP-TBC"/>
    <property type="match status" value="1"/>
</dbReference>